<dbReference type="EMBL" id="CM000832">
    <property type="protein sequence ID" value="EET07124.1"/>
    <property type="molecule type" value="Genomic_DNA"/>
</dbReference>
<dbReference type="AlphaFoldDB" id="A0A0E1W3X4"/>
<dbReference type="InterPro" id="IPR045526">
    <property type="entry name" value="DUF6471"/>
</dbReference>
<accession>A0A0E1W3X4</accession>
<gene>
    <name evidence="2" type="ORF">BURPS1710A_0898</name>
</gene>
<name>A0A0E1W3X4_BURPE</name>
<organism evidence="2">
    <name type="scientific">Burkholderia pseudomallei 1710a</name>
    <dbReference type="NCBI Taxonomy" id="320371"/>
    <lineage>
        <taxon>Bacteria</taxon>
        <taxon>Pseudomonadati</taxon>
        <taxon>Pseudomonadota</taxon>
        <taxon>Betaproteobacteria</taxon>
        <taxon>Burkholderiales</taxon>
        <taxon>Burkholderiaceae</taxon>
        <taxon>Burkholderia</taxon>
        <taxon>pseudomallei group</taxon>
    </lineage>
</organism>
<reference evidence="2" key="1">
    <citation type="submission" date="2009-05" db="EMBL/GenBank/DDBJ databases">
        <authorList>
            <person name="Harkins D.M."/>
            <person name="DeShazer D."/>
            <person name="Woods D.E."/>
            <person name="Brinkac L.M."/>
            <person name="Brown K.A."/>
            <person name="Hung G.C."/>
            <person name="Tuanyok A."/>
            <person name="Zhang B."/>
            <person name="Nierman W.C."/>
        </authorList>
    </citation>
    <scope>NUCLEOTIDE SEQUENCE [LARGE SCALE GENOMIC DNA]</scope>
    <source>
        <strain evidence="2">1710a</strain>
    </source>
</reference>
<dbReference type="Pfam" id="PF20075">
    <property type="entry name" value="DUF6471"/>
    <property type="match status" value="1"/>
</dbReference>
<evidence type="ECO:0000313" key="2">
    <source>
        <dbReference type="EMBL" id="EET07124.1"/>
    </source>
</evidence>
<dbReference type="Proteomes" id="UP000001812">
    <property type="component" value="Chromosome I"/>
</dbReference>
<sequence length="91" mass="10012">MLIPCALSDAAIRIQATSAALLRSELAQRGITYKMLAERLNERRPGAETETTIKLKMSRGSFQAAFLFECLDAIGAETVMVPVRTLLQEGR</sequence>
<protein>
    <recommendedName>
        <fullName evidence="1">DUF6471 domain-containing protein</fullName>
    </recommendedName>
</protein>
<dbReference type="RefSeq" id="WP_004526078.1">
    <property type="nucleotide sequence ID" value="NZ_CM000832.1"/>
</dbReference>
<feature type="domain" description="DUF6471" evidence="1">
    <location>
        <begin position="17"/>
        <end position="79"/>
    </location>
</feature>
<evidence type="ECO:0000259" key="1">
    <source>
        <dbReference type="Pfam" id="PF20075"/>
    </source>
</evidence>
<dbReference type="HOGENOM" id="CLU_2421324_0_0_4"/>
<proteinExistence type="predicted"/>